<dbReference type="EMBL" id="JAOPJF010000028">
    <property type="protein sequence ID" value="KAK1144841.1"/>
    <property type="molecule type" value="Genomic_DNA"/>
</dbReference>
<evidence type="ECO:0000313" key="1">
    <source>
        <dbReference type="EMBL" id="KAK1144841.1"/>
    </source>
</evidence>
<keyword evidence="2" id="KW-1185">Reference proteome</keyword>
<evidence type="ECO:0000313" key="2">
    <source>
        <dbReference type="Proteomes" id="UP001177260"/>
    </source>
</evidence>
<comment type="caution">
    <text evidence="1">The sequence shown here is derived from an EMBL/GenBank/DDBJ whole genome shotgun (WGS) entry which is preliminary data.</text>
</comment>
<protein>
    <submittedName>
        <fullName evidence="1">Uncharacterized protein</fullName>
    </submittedName>
</protein>
<accession>A0ACC3B3L8</accession>
<organism evidence="1 2">
    <name type="scientific">Aspergillus melleus</name>
    <dbReference type="NCBI Taxonomy" id="138277"/>
    <lineage>
        <taxon>Eukaryota</taxon>
        <taxon>Fungi</taxon>
        <taxon>Dikarya</taxon>
        <taxon>Ascomycota</taxon>
        <taxon>Pezizomycotina</taxon>
        <taxon>Eurotiomycetes</taxon>
        <taxon>Eurotiomycetidae</taxon>
        <taxon>Eurotiales</taxon>
        <taxon>Aspergillaceae</taxon>
        <taxon>Aspergillus</taxon>
        <taxon>Aspergillus subgen. Circumdati</taxon>
    </lineage>
</organism>
<gene>
    <name evidence="1" type="ORF">N8T08_004854</name>
</gene>
<name>A0ACC3B3L8_9EURO</name>
<proteinExistence type="predicted"/>
<reference evidence="1 2" key="1">
    <citation type="journal article" date="2023" name="ACS Omega">
        <title>Identification of the Neoaspergillic Acid Biosynthesis Gene Cluster by Establishing an In Vitro CRISPR-Ribonucleoprotein Genetic System in Aspergillus melleus.</title>
        <authorList>
            <person name="Yuan B."/>
            <person name="Grau M.F."/>
            <person name="Murata R.M."/>
            <person name="Torok T."/>
            <person name="Venkateswaran K."/>
            <person name="Stajich J.E."/>
            <person name="Wang C.C.C."/>
        </authorList>
    </citation>
    <scope>NUCLEOTIDE SEQUENCE [LARGE SCALE GENOMIC DNA]</scope>
    <source>
        <strain evidence="1 2">IMV 1140</strain>
    </source>
</reference>
<sequence length="228" mass="26200">MVDDRYNGGSRSGRQARRPPDNYQRAQQSAPYKYYIHVGLNVQGLQERDEIREAYSALSYDEDVTICTSSRAVPRVPAIIGARLFNSNTQPFKIPTPQPLNTLSRNNSNTMGFWSRNKRHSTGGRSNKSPCYEYDVFVHTPDPNLTPQQRLAHFLEKVKEGRAEIYKTKHSHIIDDRRGLYIYVTHKSRKFEDVLETVLSFLESMSRDPDVDSCGVIRRCPRPHGVID</sequence>
<dbReference type="Proteomes" id="UP001177260">
    <property type="component" value="Unassembled WGS sequence"/>
</dbReference>